<dbReference type="AlphaFoldDB" id="A0A068U8Z2"/>
<dbReference type="PANTHER" id="PTHR34458:SF11">
    <property type="entry name" value="MD-2-RELATED LIPID-RECOGNITION DOMAIN-CONTAINING PROTEIN"/>
    <property type="match status" value="1"/>
</dbReference>
<keyword evidence="1" id="KW-0732">Signal</keyword>
<protein>
    <submittedName>
        <fullName evidence="2">Uncharacterized protein</fullName>
    </submittedName>
</protein>
<reference evidence="3" key="1">
    <citation type="journal article" date="2014" name="Science">
        <title>The coffee genome provides insight into the convergent evolution of caffeine biosynthesis.</title>
        <authorList>
            <person name="Denoeud F."/>
            <person name="Carretero-Paulet L."/>
            <person name="Dereeper A."/>
            <person name="Droc G."/>
            <person name="Guyot R."/>
            <person name="Pietrella M."/>
            <person name="Zheng C."/>
            <person name="Alberti A."/>
            <person name="Anthony F."/>
            <person name="Aprea G."/>
            <person name="Aury J.M."/>
            <person name="Bento P."/>
            <person name="Bernard M."/>
            <person name="Bocs S."/>
            <person name="Campa C."/>
            <person name="Cenci A."/>
            <person name="Combes M.C."/>
            <person name="Crouzillat D."/>
            <person name="Da Silva C."/>
            <person name="Daddiego L."/>
            <person name="De Bellis F."/>
            <person name="Dussert S."/>
            <person name="Garsmeur O."/>
            <person name="Gayraud T."/>
            <person name="Guignon V."/>
            <person name="Jahn K."/>
            <person name="Jamilloux V."/>
            <person name="Joet T."/>
            <person name="Labadie K."/>
            <person name="Lan T."/>
            <person name="Leclercq J."/>
            <person name="Lepelley M."/>
            <person name="Leroy T."/>
            <person name="Li L.T."/>
            <person name="Librado P."/>
            <person name="Lopez L."/>
            <person name="Munoz A."/>
            <person name="Noel B."/>
            <person name="Pallavicini A."/>
            <person name="Perrotta G."/>
            <person name="Poncet V."/>
            <person name="Pot D."/>
            <person name="Priyono X."/>
            <person name="Rigoreau M."/>
            <person name="Rouard M."/>
            <person name="Rozas J."/>
            <person name="Tranchant-Dubreuil C."/>
            <person name="VanBuren R."/>
            <person name="Zhang Q."/>
            <person name="Andrade A.C."/>
            <person name="Argout X."/>
            <person name="Bertrand B."/>
            <person name="de Kochko A."/>
            <person name="Graziosi G."/>
            <person name="Henry R.J."/>
            <person name="Jayarama X."/>
            <person name="Ming R."/>
            <person name="Nagai C."/>
            <person name="Rounsley S."/>
            <person name="Sankoff D."/>
            <person name="Giuliano G."/>
            <person name="Albert V.A."/>
            <person name="Wincker P."/>
            <person name="Lashermes P."/>
        </authorList>
    </citation>
    <scope>NUCLEOTIDE SEQUENCE [LARGE SCALE GENOMIC DNA]</scope>
    <source>
        <strain evidence="3">cv. DH200-94</strain>
    </source>
</reference>
<feature type="chain" id="PRO_5001657433" evidence="1">
    <location>
        <begin position="30"/>
        <end position="175"/>
    </location>
</feature>
<dbReference type="Gramene" id="CDP04083">
    <property type="protein sequence ID" value="CDP04083"/>
    <property type="gene ID" value="GSCOC_T00017371001"/>
</dbReference>
<dbReference type="InterPro" id="IPR040404">
    <property type="entry name" value="Phylloplanin-like"/>
</dbReference>
<sequence length="175" mass="17863">MAFNGSHGIFLSLALLLTIMAATPHVGKGAISLTPAALLVNGRLYCTPTGNPSPIGNSPPLVNATVIITCPNITRVPVRTDINGFFNATLVTRPGVNLNLNLSINSIISVCQVSVQLPVRSCPVLPVRGVLRGVLTPVGLLLANALSGLTGTVGGLVNGVGGVVINVVAFAFGFF</sequence>
<dbReference type="PANTHER" id="PTHR34458">
    <property type="entry name" value="POLLEN OLE E 1 ALLERGEN AND EXTENSIN FAMILY PROTEIN-RELATED"/>
    <property type="match status" value="1"/>
</dbReference>
<organism evidence="2 3">
    <name type="scientific">Coffea canephora</name>
    <name type="common">Robusta coffee</name>
    <dbReference type="NCBI Taxonomy" id="49390"/>
    <lineage>
        <taxon>Eukaryota</taxon>
        <taxon>Viridiplantae</taxon>
        <taxon>Streptophyta</taxon>
        <taxon>Embryophyta</taxon>
        <taxon>Tracheophyta</taxon>
        <taxon>Spermatophyta</taxon>
        <taxon>Magnoliopsida</taxon>
        <taxon>eudicotyledons</taxon>
        <taxon>Gunneridae</taxon>
        <taxon>Pentapetalae</taxon>
        <taxon>asterids</taxon>
        <taxon>lamiids</taxon>
        <taxon>Gentianales</taxon>
        <taxon>Rubiaceae</taxon>
        <taxon>Ixoroideae</taxon>
        <taxon>Gardenieae complex</taxon>
        <taxon>Bertiereae - Coffeeae clade</taxon>
        <taxon>Coffeeae</taxon>
        <taxon>Coffea</taxon>
    </lineage>
</organism>
<name>A0A068U8Z2_COFCA</name>
<dbReference type="Proteomes" id="UP000295252">
    <property type="component" value="Chromosome XI"/>
</dbReference>
<dbReference type="InParanoid" id="A0A068U8Z2"/>
<accession>A0A068U8Z2</accession>
<feature type="signal peptide" evidence="1">
    <location>
        <begin position="1"/>
        <end position="29"/>
    </location>
</feature>
<dbReference type="EMBL" id="HG739096">
    <property type="protein sequence ID" value="CDP04083.1"/>
    <property type="molecule type" value="Genomic_DNA"/>
</dbReference>
<keyword evidence="3" id="KW-1185">Reference proteome</keyword>
<evidence type="ECO:0000313" key="3">
    <source>
        <dbReference type="Proteomes" id="UP000295252"/>
    </source>
</evidence>
<gene>
    <name evidence="2" type="ORF">GSCOC_T00017371001</name>
</gene>
<proteinExistence type="predicted"/>
<evidence type="ECO:0000256" key="1">
    <source>
        <dbReference type="SAM" id="SignalP"/>
    </source>
</evidence>
<evidence type="ECO:0000313" key="2">
    <source>
        <dbReference type="EMBL" id="CDP04083.1"/>
    </source>
</evidence>